<protein>
    <submittedName>
        <fullName evidence="2">Peptidoglycan-binding domain-containing protein</fullName>
    </submittedName>
</protein>
<evidence type="ECO:0000259" key="1">
    <source>
        <dbReference type="Pfam" id="PF01471"/>
    </source>
</evidence>
<name>A0ABU3PBA5_9BURK</name>
<organism evidence="2 3">
    <name type="scientific">Roseateles aquae</name>
    <dbReference type="NCBI Taxonomy" id="3077235"/>
    <lineage>
        <taxon>Bacteria</taxon>
        <taxon>Pseudomonadati</taxon>
        <taxon>Pseudomonadota</taxon>
        <taxon>Betaproteobacteria</taxon>
        <taxon>Burkholderiales</taxon>
        <taxon>Sphaerotilaceae</taxon>
        <taxon>Roseateles</taxon>
    </lineage>
</organism>
<proteinExistence type="predicted"/>
<dbReference type="Pfam" id="PF01471">
    <property type="entry name" value="PG_binding_1"/>
    <property type="match status" value="1"/>
</dbReference>
<feature type="domain" description="Peptidoglycan binding-like" evidence="1">
    <location>
        <begin position="20"/>
        <end position="56"/>
    </location>
</feature>
<evidence type="ECO:0000313" key="2">
    <source>
        <dbReference type="EMBL" id="MDT8999577.1"/>
    </source>
</evidence>
<dbReference type="InterPro" id="IPR002477">
    <property type="entry name" value="Peptidoglycan-bd-like"/>
</dbReference>
<reference evidence="2" key="1">
    <citation type="submission" date="2023-09" db="EMBL/GenBank/DDBJ databases">
        <title>Paucibacter sp. APW11 Genome sequencing and assembly.</title>
        <authorList>
            <person name="Kim I."/>
        </authorList>
    </citation>
    <scope>NUCLEOTIDE SEQUENCE</scope>
    <source>
        <strain evidence="2">APW11</strain>
    </source>
</reference>
<gene>
    <name evidence="2" type="ORF">RQP53_09900</name>
</gene>
<evidence type="ECO:0000313" key="3">
    <source>
        <dbReference type="Proteomes" id="UP001246372"/>
    </source>
</evidence>
<sequence>MPSYQSPGLTLSLNCTAPRDTIVELQRDLRALGYLRGGIDGSFGPGTQAAVAALQYDLLHNDGSSKGGDGAAPVAIKSFNGAGGVAPVAAVTGVFDQSLAACLVALRGDTRIPTLPEAQDPAAENARAMAAVANSRSTVAPTPFILAIVKQESSGQHFQLPTHSSSDSFITVGLDRNNAASPQQITSRGFGLGQYTLFHHPPRAEEVADFMLDPVRNVERAQQELRDKFDHFVAGPSDTADDRLAEHPLISLRLCRYQPSDSRYMRDCANCARAVRTLTLGVGTPFFAGASGSYQTTQYYSTLPYLNVPDRAEFLCDWPYAVRRYNGSGVNSFHYQTRVLLNLAAQA</sequence>
<dbReference type="Gene3D" id="1.10.101.10">
    <property type="entry name" value="PGBD-like superfamily/PGBD"/>
    <property type="match status" value="1"/>
</dbReference>
<accession>A0ABU3PBA5</accession>
<comment type="caution">
    <text evidence="2">The sequence shown here is derived from an EMBL/GenBank/DDBJ whole genome shotgun (WGS) entry which is preliminary data.</text>
</comment>
<dbReference type="EMBL" id="JAVXZY010000003">
    <property type="protein sequence ID" value="MDT8999577.1"/>
    <property type="molecule type" value="Genomic_DNA"/>
</dbReference>
<keyword evidence="3" id="KW-1185">Reference proteome</keyword>
<dbReference type="InterPro" id="IPR036366">
    <property type="entry name" value="PGBDSf"/>
</dbReference>
<dbReference type="RefSeq" id="WP_315650137.1">
    <property type="nucleotide sequence ID" value="NZ_JAVXZY010000003.1"/>
</dbReference>
<dbReference type="InterPro" id="IPR036365">
    <property type="entry name" value="PGBD-like_sf"/>
</dbReference>
<dbReference type="SUPFAM" id="SSF47090">
    <property type="entry name" value="PGBD-like"/>
    <property type="match status" value="1"/>
</dbReference>
<dbReference type="Proteomes" id="UP001246372">
    <property type="component" value="Unassembled WGS sequence"/>
</dbReference>